<feature type="compositionally biased region" description="Polar residues" evidence="1">
    <location>
        <begin position="164"/>
        <end position="174"/>
    </location>
</feature>
<keyword evidence="3" id="KW-1185">Reference proteome</keyword>
<evidence type="ECO:0000256" key="1">
    <source>
        <dbReference type="SAM" id="MobiDB-lite"/>
    </source>
</evidence>
<comment type="caution">
    <text evidence="2">The sequence shown here is derived from an EMBL/GenBank/DDBJ whole genome shotgun (WGS) entry which is preliminary data.</text>
</comment>
<accession>A0ABW6H2B3</accession>
<organism evidence="2 3">
    <name type="scientific">Streptomyces anandii</name>
    <dbReference type="NCBI Taxonomy" id="285454"/>
    <lineage>
        <taxon>Bacteria</taxon>
        <taxon>Bacillati</taxon>
        <taxon>Actinomycetota</taxon>
        <taxon>Actinomycetes</taxon>
        <taxon>Kitasatosporales</taxon>
        <taxon>Streptomycetaceae</taxon>
        <taxon>Streptomyces</taxon>
    </lineage>
</organism>
<dbReference type="Proteomes" id="UP001599756">
    <property type="component" value="Unassembled WGS sequence"/>
</dbReference>
<reference evidence="2 3" key="1">
    <citation type="submission" date="2024-09" db="EMBL/GenBank/DDBJ databases">
        <title>The Natural Products Discovery Center: Release of the First 8490 Sequenced Strains for Exploring Actinobacteria Biosynthetic Diversity.</title>
        <authorList>
            <person name="Kalkreuter E."/>
            <person name="Kautsar S.A."/>
            <person name="Yang D."/>
            <person name="Bader C.D."/>
            <person name="Teijaro C.N."/>
            <person name="Fluegel L."/>
            <person name="Davis C.M."/>
            <person name="Simpson J.R."/>
            <person name="Lauterbach L."/>
            <person name="Steele A.D."/>
            <person name="Gui C."/>
            <person name="Meng S."/>
            <person name="Li G."/>
            <person name="Viehrig K."/>
            <person name="Ye F."/>
            <person name="Su P."/>
            <person name="Kiefer A.F."/>
            <person name="Nichols A."/>
            <person name="Cepeda A.J."/>
            <person name="Yan W."/>
            <person name="Fan B."/>
            <person name="Jiang Y."/>
            <person name="Adhikari A."/>
            <person name="Zheng C.-J."/>
            <person name="Schuster L."/>
            <person name="Cowan T.M."/>
            <person name="Smanski M.J."/>
            <person name="Chevrette M.G."/>
            <person name="De Carvalho L.P.S."/>
            <person name="Shen B."/>
        </authorList>
    </citation>
    <scope>NUCLEOTIDE SEQUENCE [LARGE SCALE GENOMIC DNA]</scope>
    <source>
        <strain evidence="2 3">NPDC059500</strain>
    </source>
</reference>
<feature type="region of interest" description="Disordered" evidence="1">
    <location>
        <begin position="122"/>
        <end position="174"/>
    </location>
</feature>
<dbReference type="EMBL" id="JBHYTS010000009">
    <property type="protein sequence ID" value="MFE1750531.1"/>
    <property type="molecule type" value="Genomic_DNA"/>
</dbReference>
<evidence type="ECO:0000313" key="2">
    <source>
        <dbReference type="EMBL" id="MFE1750531.1"/>
    </source>
</evidence>
<sequence length="174" mass="18407">MTSPPSLRSFVLEHLLDDGARVPAVFGRDSTDVITPDRTLRDAALALLVLPGPDDRDLAARLLAALREFTDPDRPGFRELLDVTGAPHPVGDVRTPSAQALAAWAPHRAGTLLDDPALTAEAREHPASSGSRSGRAPTEVSPSLPAALRRPPTRGSSRFRHSTCSKGSSTAPGR</sequence>
<dbReference type="InterPro" id="IPR008928">
    <property type="entry name" value="6-hairpin_glycosidase_sf"/>
</dbReference>
<dbReference type="SUPFAM" id="SSF48208">
    <property type="entry name" value="Six-hairpin glycosidases"/>
    <property type="match status" value="1"/>
</dbReference>
<name>A0ABW6H2B3_9ACTN</name>
<evidence type="ECO:0000313" key="3">
    <source>
        <dbReference type="Proteomes" id="UP001599756"/>
    </source>
</evidence>
<protein>
    <submittedName>
        <fullName evidence="2">Uncharacterized protein</fullName>
    </submittedName>
</protein>
<proteinExistence type="predicted"/>
<gene>
    <name evidence="2" type="ORF">ACFW88_08335</name>
</gene>
<dbReference type="RefSeq" id="WP_381827971.1">
    <property type="nucleotide sequence ID" value="NZ_JBHYTS010000009.1"/>
</dbReference>